<dbReference type="InterPro" id="IPR022742">
    <property type="entry name" value="Hydrolase_4"/>
</dbReference>
<gene>
    <name evidence="4" type="ORF">ACFSNB_01320</name>
</gene>
<evidence type="ECO:0000313" key="4">
    <source>
        <dbReference type="EMBL" id="MFD2232437.1"/>
    </source>
</evidence>
<keyword evidence="2" id="KW-0732">Signal</keyword>
<evidence type="ECO:0000313" key="5">
    <source>
        <dbReference type="Proteomes" id="UP001597296"/>
    </source>
</evidence>
<dbReference type="RefSeq" id="WP_377313741.1">
    <property type="nucleotide sequence ID" value="NZ_JBHUIY010000002.1"/>
</dbReference>
<dbReference type="Proteomes" id="UP001597296">
    <property type="component" value="Unassembled WGS sequence"/>
</dbReference>
<dbReference type="GO" id="GO:0016787">
    <property type="term" value="F:hydrolase activity"/>
    <property type="evidence" value="ECO:0007669"/>
    <property type="project" value="UniProtKB-KW"/>
</dbReference>
<dbReference type="PROSITE" id="PS51257">
    <property type="entry name" value="PROKAR_LIPOPROTEIN"/>
    <property type="match status" value="1"/>
</dbReference>
<dbReference type="InterPro" id="IPR000073">
    <property type="entry name" value="AB_hydrolase_1"/>
</dbReference>
<keyword evidence="4" id="KW-0378">Hydrolase</keyword>
<feature type="chain" id="PRO_5046126334" evidence="2">
    <location>
        <begin position="26"/>
        <end position="337"/>
    </location>
</feature>
<reference evidence="5" key="1">
    <citation type="journal article" date="2019" name="Int. J. Syst. Evol. Microbiol.">
        <title>The Global Catalogue of Microorganisms (GCM) 10K type strain sequencing project: providing services to taxonomists for standard genome sequencing and annotation.</title>
        <authorList>
            <consortium name="The Broad Institute Genomics Platform"/>
            <consortium name="The Broad Institute Genome Sequencing Center for Infectious Disease"/>
            <person name="Wu L."/>
            <person name="Ma J."/>
        </authorList>
    </citation>
    <scope>NUCLEOTIDE SEQUENCE [LARGE SCALE GENOMIC DNA]</scope>
    <source>
        <strain evidence="5">KCTC 15012</strain>
    </source>
</reference>
<dbReference type="Gene3D" id="3.40.50.1820">
    <property type="entry name" value="alpha/beta hydrolase"/>
    <property type="match status" value="1"/>
</dbReference>
<dbReference type="EMBL" id="JBHUIY010000002">
    <property type="protein sequence ID" value="MFD2232437.1"/>
    <property type="molecule type" value="Genomic_DNA"/>
</dbReference>
<name>A0ABW5C7Y5_9PROT</name>
<evidence type="ECO:0000256" key="1">
    <source>
        <dbReference type="SAM" id="MobiDB-lite"/>
    </source>
</evidence>
<sequence length="337" mass="35877">MVRLSRPGLALLLLLGGCVAHLVPAGPDTAPPALEAEAIRTADGQTLPLRRWAPDGPPRAVILALHGMNDYSNAFDRPGRALAAHGIVTYAYDQRGFGRGPHPGLWSDRATLAADARAALRLLAERHPGLPLFLLGESMGGAVAIEALAPDSPPAPPPAGLRGAILVAPAVWGRDSMGVVQRALLWLAEALTPGLTLTGRGLDILPSDNIEMLRALSRDPLVIKETRVDAIHGLVDLMDAAEADVARLPLPLLLLYGEKDEVIPPEPVWRAIAALDRPDQRAALYPEGWHMLLRDLQAQRVIDDIAAWTAAPAAPLPSGADRHADAVRAERQAARSR</sequence>
<dbReference type="PANTHER" id="PTHR11614">
    <property type="entry name" value="PHOSPHOLIPASE-RELATED"/>
    <property type="match status" value="1"/>
</dbReference>
<feature type="compositionally biased region" description="Basic and acidic residues" evidence="1">
    <location>
        <begin position="320"/>
        <end position="337"/>
    </location>
</feature>
<dbReference type="InterPro" id="IPR051044">
    <property type="entry name" value="MAG_DAG_Lipase"/>
</dbReference>
<feature type="signal peptide" evidence="2">
    <location>
        <begin position="1"/>
        <end position="25"/>
    </location>
</feature>
<protein>
    <submittedName>
        <fullName evidence="4">Alpha/beta fold hydrolase</fullName>
    </submittedName>
</protein>
<dbReference type="Pfam" id="PF12146">
    <property type="entry name" value="Hydrolase_4"/>
    <property type="match status" value="1"/>
</dbReference>
<proteinExistence type="predicted"/>
<organism evidence="4 5">
    <name type="scientific">Phaeospirillum tilakii</name>
    <dbReference type="NCBI Taxonomy" id="741673"/>
    <lineage>
        <taxon>Bacteria</taxon>
        <taxon>Pseudomonadati</taxon>
        <taxon>Pseudomonadota</taxon>
        <taxon>Alphaproteobacteria</taxon>
        <taxon>Rhodospirillales</taxon>
        <taxon>Rhodospirillaceae</taxon>
        <taxon>Phaeospirillum</taxon>
    </lineage>
</organism>
<evidence type="ECO:0000256" key="2">
    <source>
        <dbReference type="SAM" id="SignalP"/>
    </source>
</evidence>
<evidence type="ECO:0000259" key="3">
    <source>
        <dbReference type="Pfam" id="PF12146"/>
    </source>
</evidence>
<dbReference type="InterPro" id="IPR029058">
    <property type="entry name" value="AB_hydrolase_fold"/>
</dbReference>
<comment type="caution">
    <text evidence="4">The sequence shown here is derived from an EMBL/GenBank/DDBJ whole genome shotgun (WGS) entry which is preliminary data.</text>
</comment>
<feature type="region of interest" description="Disordered" evidence="1">
    <location>
        <begin position="315"/>
        <end position="337"/>
    </location>
</feature>
<dbReference type="PRINTS" id="PR00111">
    <property type="entry name" value="ABHYDROLASE"/>
</dbReference>
<accession>A0ABW5C7Y5</accession>
<dbReference type="SUPFAM" id="SSF53474">
    <property type="entry name" value="alpha/beta-Hydrolases"/>
    <property type="match status" value="1"/>
</dbReference>
<feature type="domain" description="Serine aminopeptidase S33" evidence="3">
    <location>
        <begin position="57"/>
        <end position="296"/>
    </location>
</feature>
<keyword evidence="5" id="KW-1185">Reference proteome</keyword>